<dbReference type="AlphaFoldDB" id="A0A8F6YAB1"/>
<name>A0A8F6YAB1_9RHOB</name>
<keyword evidence="4 9" id="KW-0997">Cell inner membrane</keyword>
<feature type="transmembrane region" description="Helical" evidence="9">
    <location>
        <begin position="106"/>
        <end position="127"/>
    </location>
</feature>
<reference evidence="11 12" key="1">
    <citation type="submission" date="2021-07" db="EMBL/GenBank/DDBJ databases">
        <title>A novel Jannaschia species isolated from marine dinoflagellate Ceratoperidinium margalefii.</title>
        <authorList>
            <person name="Jiang Y."/>
            <person name="Li Z."/>
        </authorList>
    </citation>
    <scope>NUCLEOTIDE SEQUENCE [LARGE SCALE GENOMIC DNA]</scope>
    <source>
        <strain evidence="11 12">J12C1-MA-4</strain>
    </source>
</reference>
<proteinExistence type="inferred from homology"/>
<feature type="transmembrane region" description="Helical" evidence="9">
    <location>
        <begin position="63"/>
        <end position="86"/>
    </location>
</feature>
<dbReference type="GO" id="GO:0015740">
    <property type="term" value="P:C4-dicarboxylate transport"/>
    <property type="evidence" value="ECO:0007669"/>
    <property type="project" value="TreeGrafter"/>
</dbReference>
<evidence type="ECO:0000256" key="8">
    <source>
        <dbReference type="ARBA" id="ARBA00038436"/>
    </source>
</evidence>
<keyword evidence="2 9" id="KW-0813">Transport</keyword>
<evidence type="ECO:0000259" key="10">
    <source>
        <dbReference type="Pfam" id="PF04290"/>
    </source>
</evidence>
<feature type="domain" description="Tripartite ATP-independent periplasmic transporters DctQ component" evidence="10">
    <location>
        <begin position="101"/>
        <end position="216"/>
    </location>
</feature>
<evidence type="ECO:0000256" key="6">
    <source>
        <dbReference type="ARBA" id="ARBA00022989"/>
    </source>
</evidence>
<evidence type="ECO:0000256" key="5">
    <source>
        <dbReference type="ARBA" id="ARBA00022692"/>
    </source>
</evidence>
<keyword evidence="7 9" id="KW-0472">Membrane</keyword>
<accession>A0A8F6YAB1</accession>
<dbReference type="EMBL" id="CP079194">
    <property type="protein sequence ID" value="QXT39398.1"/>
    <property type="molecule type" value="Genomic_DNA"/>
</dbReference>
<dbReference type="PANTHER" id="PTHR35011">
    <property type="entry name" value="2,3-DIKETO-L-GULONATE TRAP TRANSPORTER SMALL PERMEASE PROTEIN YIAM"/>
    <property type="match status" value="1"/>
</dbReference>
<dbReference type="InterPro" id="IPR055348">
    <property type="entry name" value="DctQ"/>
</dbReference>
<dbReference type="GO" id="GO:0005886">
    <property type="term" value="C:plasma membrane"/>
    <property type="evidence" value="ECO:0007669"/>
    <property type="project" value="UniProtKB-SubCell"/>
</dbReference>
<keyword evidence="6 9" id="KW-1133">Transmembrane helix</keyword>
<sequence length="235" mass="26249">MGEIFTGIGEIFAAFADGDSWMISEALGEPGAWILGLMVMLIGGFAILMVYRHVPFIERHLESYVMVISYLTIGGIIFFGVIQRFVPGMLGLDFSNTPQWLRPWAWTTSLPPFLFLVMTWVGCAYNVKLRTHLSFSEFRANMGRGPQMALLSLDALLWIGFSWVVVVTGARVVANAASNFQIVPATDGLMQWWFIMAVPLSFIFLVARVMENWIDDYANYRSGAPMIEQAVIGGD</sequence>
<comment type="subunit">
    <text evidence="9">The complex comprises the extracytoplasmic solute receptor protein and the two transmembrane proteins.</text>
</comment>
<feature type="transmembrane region" description="Helical" evidence="9">
    <location>
        <begin position="31"/>
        <end position="51"/>
    </location>
</feature>
<organism evidence="11 12">
    <name type="scientific">Gymnodinialimonas ceratoperidinii</name>
    <dbReference type="NCBI Taxonomy" id="2856823"/>
    <lineage>
        <taxon>Bacteria</taxon>
        <taxon>Pseudomonadati</taxon>
        <taxon>Pseudomonadota</taxon>
        <taxon>Alphaproteobacteria</taxon>
        <taxon>Rhodobacterales</taxon>
        <taxon>Paracoccaceae</taxon>
        <taxon>Gymnodinialimonas</taxon>
    </lineage>
</organism>
<comment type="similarity">
    <text evidence="8 9">Belongs to the TRAP transporter small permease family.</text>
</comment>
<dbReference type="Pfam" id="PF04290">
    <property type="entry name" value="DctQ"/>
    <property type="match status" value="1"/>
</dbReference>
<evidence type="ECO:0000256" key="1">
    <source>
        <dbReference type="ARBA" id="ARBA00004429"/>
    </source>
</evidence>
<evidence type="ECO:0000256" key="3">
    <source>
        <dbReference type="ARBA" id="ARBA00022475"/>
    </source>
</evidence>
<evidence type="ECO:0000256" key="7">
    <source>
        <dbReference type="ARBA" id="ARBA00023136"/>
    </source>
</evidence>
<comment type="caution">
    <text evidence="9">Lacks conserved residue(s) required for the propagation of feature annotation.</text>
</comment>
<comment type="function">
    <text evidence="9">Part of the tripartite ATP-independent periplasmic (TRAP) transport system.</text>
</comment>
<dbReference type="InterPro" id="IPR007387">
    <property type="entry name" value="TRAP_DctQ"/>
</dbReference>
<keyword evidence="3" id="KW-1003">Cell membrane</keyword>
<evidence type="ECO:0000256" key="4">
    <source>
        <dbReference type="ARBA" id="ARBA00022519"/>
    </source>
</evidence>
<evidence type="ECO:0000313" key="12">
    <source>
        <dbReference type="Proteomes" id="UP000825009"/>
    </source>
</evidence>
<comment type="subcellular location">
    <subcellularLocation>
        <location evidence="1 9">Cell inner membrane</location>
        <topology evidence="1 9">Multi-pass membrane protein</topology>
    </subcellularLocation>
</comment>
<feature type="transmembrane region" description="Helical" evidence="9">
    <location>
        <begin position="190"/>
        <end position="207"/>
    </location>
</feature>
<keyword evidence="5 9" id="KW-0812">Transmembrane</keyword>
<gene>
    <name evidence="11" type="ORF">KYE46_15945</name>
</gene>
<dbReference type="PANTHER" id="PTHR35011:SF5">
    <property type="entry name" value="SIALIC ACID TRAP TRANSPORTER SMALL PERMEASE PROTEIN SIAQ"/>
    <property type="match status" value="1"/>
</dbReference>
<evidence type="ECO:0000256" key="2">
    <source>
        <dbReference type="ARBA" id="ARBA00022448"/>
    </source>
</evidence>
<dbReference type="Proteomes" id="UP000825009">
    <property type="component" value="Chromosome"/>
</dbReference>
<dbReference type="KEGG" id="gce:KYE46_15945"/>
<evidence type="ECO:0000256" key="9">
    <source>
        <dbReference type="RuleBase" id="RU369079"/>
    </source>
</evidence>
<keyword evidence="12" id="KW-1185">Reference proteome</keyword>
<feature type="transmembrane region" description="Helical" evidence="9">
    <location>
        <begin position="148"/>
        <end position="170"/>
    </location>
</feature>
<evidence type="ECO:0000313" key="11">
    <source>
        <dbReference type="EMBL" id="QXT39398.1"/>
    </source>
</evidence>
<protein>
    <recommendedName>
        <fullName evidence="9">TRAP transporter small permease protein</fullName>
    </recommendedName>
</protein>
<dbReference type="GO" id="GO:0022857">
    <property type="term" value="F:transmembrane transporter activity"/>
    <property type="evidence" value="ECO:0007669"/>
    <property type="project" value="UniProtKB-UniRule"/>
</dbReference>
<dbReference type="RefSeq" id="WP_219001987.1">
    <property type="nucleotide sequence ID" value="NZ_CP079194.1"/>
</dbReference>